<evidence type="ECO:0000313" key="3">
    <source>
        <dbReference type="Proteomes" id="UP000467840"/>
    </source>
</evidence>
<name>A0A6A6KYW9_HEVBR</name>
<comment type="caution">
    <text evidence="2">The sequence shown here is derived from an EMBL/GenBank/DDBJ whole genome shotgun (WGS) entry which is preliminary data.</text>
</comment>
<organism evidence="2 3">
    <name type="scientific">Hevea brasiliensis</name>
    <name type="common">Para rubber tree</name>
    <name type="synonym">Siphonia brasiliensis</name>
    <dbReference type="NCBI Taxonomy" id="3981"/>
    <lineage>
        <taxon>Eukaryota</taxon>
        <taxon>Viridiplantae</taxon>
        <taxon>Streptophyta</taxon>
        <taxon>Embryophyta</taxon>
        <taxon>Tracheophyta</taxon>
        <taxon>Spermatophyta</taxon>
        <taxon>Magnoliopsida</taxon>
        <taxon>eudicotyledons</taxon>
        <taxon>Gunneridae</taxon>
        <taxon>Pentapetalae</taxon>
        <taxon>rosids</taxon>
        <taxon>fabids</taxon>
        <taxon>Malpighiales</taxon>
        <taxon>Euphorbiaceae</taxon>
        <taxon>Crotonoideae</taxon>
        <taxon>Micrandreae</taxon>
        <taxon>Hevea</taxon>
    </lineage>
</organism>
<keyword evidence="3" id="KW-1185">Reference proteome</keyword>
<dbReference type="InterPro" id="IPR026960">
    <property type="entry name" value="RVT-Znf"/>
</dbReference>
<protein>
    <recommendedName>
        <fullName evidence="1">Reverse transcriptase zinc-binding domain-containing protein</fullName>
    </recommendedName>
</protein>
<sequence length="326" mass="37088">MEVATLTVKASFKDSVLKGLNEDAEMADNVVIEDFVFNNEELARPSQAVSCPMELTSVNLYRYVSETSKMLNIWAYASLPDRKTDLGPLVKGDLGVAWTVGNGQRIRFSVRGENCLLEVTTSPFPLALQETIVAILPPNAALGEDEFYWRFSSSGVYSVKTGYNYLAAVNLSSNIYWWRIWGWKGPHRVQSFLWLLAHDCLLTNAERNRRHFAPSGDCMMCFRWDESSLHAVRDCNFAFAFYSGFLPSGDINQFFTHMATKDWAAYNLSRHLIVSNGRSWPLLFGIATWKLWNRRNLFLFRDMSVSMDSLLYEVLNYAANVTNSIG</sequence>
<dbReference type="AlphaFoldDB" id="A0A6A6KYW9"/>
<evidence type="ECO:0000259" key="1">
    <source>
        <dbReference type="Pfam" id="PF13966"/>
    </source>
</evidence>
<dbReference type="Pfam" id="PF13966">
    <property type="entry name" value="zf-RVT"/>
    <property type="match status" value="1"/>
</dbReference>
<accession>A0A6A6KYW9</accession>
<gene>
    <name evidence="2" type="ORF">GH714_038713</name>
</gene>
<dbReference type="Proteomes" id="UP000467840">
    <property type="component" value="Chromosome 13"/>
</dbReference>
<reference evidence="2 3" key="1">
    <citation type="journal article" date="2020" name="Mol. Plant">
        <title>The Chromosome-Based Rubber Tree Genome Provides New Insights into Spurge Genome Evolution and Rubber Biosynthesis.</title>
        <authorList>
            <person name="Liu J."/>
            <person name="Shi C."/>
            <person name="Shi C.C."/>
            <person name="Li W."/>
            <person name="Zhang Q.J."/>
            <person name="Zhang Y."/>
            <person name="Li K."/>
            <person name="Lu H.F."/>
            <person name="Shi C."/>
            <person name="Zhu S.T."/>
            <person name="Xiao Z.Y."/>
            <person name="Nan H."/>
            <person name="Yue Y."/>
            <person name="Zhu X.G."/>
            <person name="Wu Y."/>
            <person name="Hong X.N."/>
            <person name="Fan G.Y."/>
            <person name="Tong Y."/>
            <person name="Zhang D."/>
            <person name="Mao C.L."/>
            <person name="Liu Y.L."/>
            <person name="Hao S.J."/>
            <person name="Liu W.Q."/>
            <person name="Lv M.Q."/>
            <person name="Zhang H.B."/>
            <person name="Liu Y."/>
            <person name="Hu-Tang G.R."/>
            <person name="Wang J.P."/>
            <person name="Wang J.H."/>
            <person name="Sun Y.H."/>
            <person name="Ni S.B."/>
            <person name="Chen W.B."/>
            <person name="Zhang X.C."/>
            <person name="Jiao Y.N."/>
            <person name="Eichler E.E."/>
            <person name="Li G.H."/>
            <person name="Liu X."/>
            <person name="Gao L.Z."/>
        </authorList>
    </citation>
    <scope>NUCLEOTIDE SEQUENCE [LARGE SCALE GENOMIC DNA]</scope>
    <source>
        <strain evidence="3">cv. GT1</strain>
        <tissue evidence="2">Leaf</tissue>
    </source>
</reference>
<feature type="domain" description="Reverse transcriptase zinc-binding" evidence="1">
    <location>
        <begin position="157"/>
        <end position="238"/>
    </location>
</feature>
<proteinExistence type="predicted"/>
<evidence type="ECO:0000313" key="2">
    <source>
        <dbReference type="EMBL" id="KAF2293168.1"/>
    </source>
</evidence>
<dbReference type="EMBL" id="JAAGAX010000014">
    <property type="protein sequence ID" value="KAF2293168.1"/>
    <property type="molecule type" value="Genomic_DNA"/>
</dbReference>